<dbReference type="EMBL" id="CP053452">
    <property type="protein sequence ID" value="QJW94315.1"/>
    <property type="molecule type" value="Genomic_DNA"/>
</dbReference>
<reference evidence="4" key="1">
    <citation type="submission" date="2020-05" db="EMBL/GenBank/DDBJ databases">
        <title>Frigoriglobus tundricola gen. nov., sp. nov., a psychrotolerant cellulolytic planctomycete of the family Gemmataceae with two divergent copies of 16S rRNA gene.</title>
        <authorList>
            <person name="Kulichevskaya I.S."/>
            <person name="Ivanova A.A."/>
            <person name="Naumoff D.G."/>
            <person name="Beletsky A.V."/>
            <person name="Rijpstra W.I.C."/>
            <person name="Sinninghe Damste J.S."/>
            <person name="Mardanov A.V."/>
            <person name="Ravin N.V."/>
            <person name="Dedysh S.N."/>
        </authorList>
    </citation>
    <scope>NUCLEOTIDE SEQUENCE [LARGE SCALE GENOMIC DNA]</scope>
    <source>
        <strain evidence="4">PL17</strain>
    </source>
</reference>
<evidence type="ECO:0000256" key="1">
    <source>
        <dbReference type="SAM" id="SignalP"/>
    </source>
</evidence>
<dbReference type="RefSeq" id="WP_171470342.1">
    <property type="nucleotide sequence ID" value="NZ_CP053452.2"/>
</dbReference>
<feature type="domain" description="Dienelactone hydrolase" evidence="2">
    <location>
        <begin position="136"/>
        <end position="276"/>
    </location>
</feature>
<dbReference type="Proteomes" id="UP000503447">
    <property type="component" value="Chromosome"/>
</dbReference>
<dbReference type="Gene3D" id="3.40.50.1820">
    <property type="entry name" value="alpha/beta hydrolase"/>
    <property type="match status" value="2"/>
</dbReference>
<evidence type="ECO:0000313" key="3">
    <source>
        <dbReference type="EMBL" id="QJW94315.1"/>
    </source>
</evidence>
<dbReference type="InterPro" id="IPR002925">
    <property type="entry name" value="Dienelactn_hydro"/>
</dbReference>
<dbReference type="GO" id="GO:0016787">
    <property type="term" value="F:hydrolase activity"/>
    <property type="evidence" value="ECO:0007669"/>
    <property type="project" value="InterPro"/>
</dbReference>
<keyword evidence="4" id="KW-1185">Reference proteome</keyword>
<dbReference type="SUPFAM" id="SSF53474">
    <property type="entry name" value="alpha/beta-Hydrolases"/>
    <property type="match status" value="2"/>
</dbReference>
<organism evidence="3 4">
    <name type="scientific">Frigoriglobus tundricola</name>
    <dbReference type="NCBI Taxonomy" id="2774151"/>
    <lineage>
        <taxon>Bacteria</taxon>
        <taxon>Pseudomonadati</taxon>
        <taxon>Planctomycetota</taxon>
        <taxon>Planctomycetia</taxon>
        <taxon>Gemmatales</taxon>
        <taxon>Gemmataceae</taxon>
        <taxon>Frigoriglobus</taxon>
    </lineage>
</organism>
<protein>
    <recommendedName>
        <fullName evidence="2">Dienelactone hydrolase domain-containing protein</fullName>
    </recommendedName>
</protein>
<name>A0A6M5YK21_9BACT</name>
<dbReference type="AlphaFoldDB" id="A0A6M5YK21"/>
<sequence length="756" mass="85613">MRTSCKLICVLSACSAVSAVKSAEPLPNTKGLTEEGNLSAKQVAGMHKYLDRALDAAPKARDEAWKNDLVSKEALVKSLPARRERLRKRLGVENERVKPNLEFVSGPGHPSLLAEIDGCQIHAVRWAVLPGIDAEGLLIEPKASPKANAVAVPHADQLPEELAGLTKGDHFALRLARSGCRVLVPALINRKDDLSGNPALKRQTNLPHREFVYRMAYEMGRTLTGYEVQKVLAGVDWFKTQSDKLKIGVIGYGDGGMIALFAGALDDRIASVQVTGYFNQRETLHREPIDRNVWGLLREFGDAELGAMIYPRLFIPSLHYDAPGWAGPTQYKSGRGGAAPGMLERWPSRDYVEEHRYRSFFDSALKKDAIIEGGGLREWQIETQGFLHGLGAEQKDLEAVKLPVVKAFDPALRHKRQFDQLVAHVQKLWRDSDATRKAFWAKADASSPEAWEKSCEWYRDYFHTEVIGKLPEPTVPLNPRTRQVYDEKTWTGYEVMLDVYDDVFAYGILLLPKDLKPGEKRPVVVCQHGLEGTPRDTIETERRPTYNHFARRLVGLGYIVYAPQNPYYGENTFRQLQRKANPLKLSLFSFIIRQHQRTLDWLTALPNVDPKRIAFYGLSYGGKTAMRVPAVEKRYCLSICSGDFNEWIGKNVSVDLDRSYMWTREYEMYEFDLGNTFNYAEMAFLIAPRPFMVERGHDDGVGTDEMVSYEFAKVRYLYANRLKIPDRTAIEYFPGGHQINAKGTFAFLKQNLDFPK</sequence>
<proteinExistence type="predicted"/>
<keyword evidence="1" id="KW-0732">Signal</keyword>
<accession>A0A6M5YK21</accession>
<evidence type="ECO:0000313" key="4">
    <source>
        <dbReference type="Proteomes" id="UP000503447"/>
    </source>
</evidence>
<feature type="signal peptide" evidence="1">
    <location>
        <begin position="1"/>
        <end position="22"/>
    </location>
</feature>
<evidence type="ECO:0000259" key="2">
    <source>
        <dbReference type="Pfam" id="PF01738"/>
    </source>
</evidence>
<gene>
    <name evidence="3" type="ORF">FTUN_1835</name>
</gene>
<dbReference type="KEGG" id="ftj:FTUN_1835"/>
<feature type="chain" id="PRO_5026865433" description="Dienelactone hydrolase domain-containing protein" evidence="1">
    <location>
        <begin position="23"/>
        <end position="756"/>
    </location>
</feature>
<dbReference type="InterPro" id="IPR050261">
    <property type="entry name" value="FrsA_esterase"/>
</dbReference>
<dbReference type="PANTHER" id="PTHR22946">
    <property type="entry name" value="DIENELACTONE HYDROLASE DOMAIN-CONTAINING PROTEIN-RELATED"/>
    <property type="match status" value="1"/>
</dbReference>
<dbReference type="InterPro" id="IPR029058">
    <property type="entry name" value="AB_hydrolase_fold"/>
</dbReference>
<dbReference type="Pfam" id="PF01738">
    <property type="entry name" value="DLH"/>
    <property type="match status" value="1"/>
</dbReference>